<protein>
    <submittedName>
        <fullName evidence="1">Uncharacterized protein</fullName>
    </submittedName>
</protein>
<dbReference type="AlphaFoldDB" id="B9THP3"/>
<proteinExistence type="predicted"/>
<name>B9THP3_RICCO</name>
<dbReference type="EMBL" id="EQ981718">
    <property type="protein sequence ID" value="EEF24621.1"/>
    <property type="molecule type" value="Genomic_DNA"/>
</dbReference>
<evidence type="ECO:0000313" key="1">
    <source>
        <dbReference type="EMBL" id="EEF24621.1"/>
    </source>
</evidence>
<organism evidence="1 2">
    <name type="scientific">Ricinus communis</name>
    <name type="common">Castor bean</name>
    <dbReference type="NCBI Taxonomy" id="3988"/>
    <lineage>
        <taxon>Eukaryota</taxon>
        <taxon>Viridiplantae</taxon>
        <taxon>Streptophyta</taxon>
        <taxon>Embryophyta</taxon>
        <taxon>Tracheophyta</taxon>
        <taxon>Spermatophyta</taxon>
        <taxon>Magnoliopsida</taxon>
        <taxon>eudicotyledons</taxon>
        <taxon>Gunneridae</taxon>
        <taxon>Pentapetalae</taxon>
        <taxon>rosids</taxon>
        <taxon>fabids</taxon>
        <taxon>Malpighiales</taxon>
        <taxon>Euphorbiaceae</taxon>
        <taxon>Acalyphoideae</taxon>
        <taxon>Acalypheae</taxon>
        <taxon>Ricinus</taxon>
    </lineage>
</organism>
<evidence type="ECO:0000313" key="2">
    <source>
        <dbReference type="Proteomes" id="UP000008311"/>
    </source>
</evidence>
<gene>
    <name evidence="1" type="ORF">RCOM_1900970</name>
</gene>
<dbReference type="Proteomes" id="UP000008311">
    <property type="component" value="Unassembled WGS sequence"/>
</dbReference>
<dbReference type="InParanoid" id="B9THP3"/>
<sequence>MLPNYLTEIRTVLNFGSVRQGERLVYNGLPWRIADLDFYTLLHNPALSGLVRVPLTQIAKLSSRPFHKDEPWFPTKVGDIVVMNDGVQGRIERQTPEIVQINAGESLINYRTEKFLDARPQNLSHGFVATCVFGVDFQHQRDALTTVEKGFQDALKQSLPEQDFADTCAHFSAEYKGMSATALEFRLLAVFKGEAAENHGRIQRWLQRTGLECATKNGWEIPSQPIRIQTTAKTDDNRPIE</sequence>
<keyword evidence="2" id="KW-1185">Reference proteome</keyword>
<accession>B9THP3</accession>
<reference evidence="2" key="1">
    <citation type="journal article" date="2010" name="Nat. Biotechnol.">
        <title>Draft genome sequence of the oilseed species Ricinus communis.</title>
        <authorList>
            <person name="Chan A.P."/>
            <person name="Crabtree J."/>
            <person name="Zhao Q."/>
            <person name="Lorenzi H."/>
            <person name="Orvis J."/>
            <person name="Puiu D."/>
            <person name="Melake-Berhan A."/>
            <person name="Jones K.M."/>
            <person name="Redman J."/>
            <person name="Chen G."/>
            <person name="Cahoon E.B."/>
            <person name="Gedil M."/>
            <person name="Stanke M."/>
            <person name="Haas B.J."/>
            <person name="Wortman J.R."/>
            <person name="Fraser-Liggett C.M."/>
            <person name="Ravel J."/>
            <person name="Rabinowicz P.D."/>
        </authorList>
    </citation>
    <scope>NUCLEOTIDE SEQUENCE [LARGE SCALE GENOMIC DNA]</scope>
    <source>
        <strain evidence="2">cv. Hale</strain>
    </source>
</reference>